<dbReference type="AlphaFoldDB" id="A0A5D0I9Q1"/>
<gene>
    <name evidence="4" type="ORF">FUA24_08985</name>
</gene>
<keyword evidence="2" id="KW-0812">Transmembrane</keyword>
<evidence type="ECO:0000256" key="1">
    <source>
        <dbReference type="ARBA" id="ARBA00006464"/>
    </source>
</evidence>
<sequence length="401" mass="46375">MKSTLTLLYIGNSSAYFDELKENNNVTFIVLEDSLKAINYIKSKKPLDAIICDYILPGNNGLYLFDWIRDNSEYGEKPFVLLSKEFNNKVFKRSFKKRVCDYFVINSTPAHDIVERIKFLCENKEAAKSVKLPDLVEEEYKMPLSKRLFDILVASTALLFASPFLLVILLAIRLESKGKVYYISKRVGRKTFDFYKLRSMRTGADELLKKLAKERNQYNTNSKPKEDEPLNKEPCPRCAKLPEGESCSPLMYFDTYSICDYWYNHQKAEESKNNSAFVKIVDDPRITKVGKFIRNTSIDELPQLINVLKGDMSIVGNRPLPVYEAELITADDISKRFLAPPGITGLWQVELRGRGGNMSEEERMRLDNEYADQFKGDNYSFWYDMKLILRTIPALFQKDTV</sequence>
<name>A0A5D0I9Q1_9FLAO</name>
<dbReference type="EMBL" id="VSDQ01000577">
    <property type="protein sequence ID" value="TYA78482.1"/>
    <property type="molecule type" value="Genomic_DNA"/>
</dbReference>
<dbReference type="InterPro" id="IPR003362">
    <property type="entry name" value="Bact_transf"/>
</dbReference>
<evidence type="ECO:0000256" key="2">
    <source>
        <dbReference type="SAM" id="Phobius"/>
    </source>
</evidence>
<dbReference type="InterPro" id="IPR011006">
    <property type="entry name" value="CheY-like_superfamily"/>
</dbReference>
<dbReference type="Pfam" id="PF02397">
    <property type="entry name" value="Bac_transf"/>
    <property type="match status" value="2"/>
</dbReference>
<evidence type="ECO:0000313" key="5">
    <source>
        <dbReference type="Proteomes" id="UP000323930"/>
    </source>
</evidence>
<dbReference type="SUPFAM" id="SSF52172">
    <property type="entry name" value="CheY-like"/>
    <property type="match status" value="1"/>
</dbReference>
<keyword evidence="5" id="KW-1185">Reference proteome</keyword>
<evidence type="ECO:0000313" key="4">
    <source>
        <dbReference type="EMBL" id="TYA78482.1"/>
    </source>
</evidence>
<dbReference type="Proteomes" id="UP000323930">
    <property type="component" value="Unassembled WGS sequence"/>
</dbReference>
<protein>
    <submittedName>
        <fullName evidence="4">Response regulator</fullName>
    </submittedName>
</protein>
<comment type="similarity">
    <text evidence="1">Belongs to the bacterial sugar transferase family.</text>
</comment>
<feature type="domain" description="Bacterial sugar transferase" evidence="3">
    <location>
        <begin position="146"/>
        <end position="217"/>
    </location>
</feature>
<dbReference type="GO" id="GO:0016780">
    <property type="term" value="F:phosphotransferase activity, for other substituted phosphate groups"/>
    <property type="evidence" value="ECO:0007669"/>
    <property type="project" value="TreeGrafter"/>
</dbReference>
<comment type="caution">
    <text evidence="4">The sequence shown here is derived from an EMBL/GenBank/DDBJ whole genome shotgun (WGS) entry which is preliminary data.</text>
</comment>
<dbReference type="PANTHER" id="PTHR30576">
    <property type="entry name" value="COLANIC BIOSYNTHESIS UDP-GLUCOSE LIPID CARRIER TRANSFERASE"/>
    <property type="match status" value="1"/>
</dbReference>
<keyword evidence="2" id="KW-1133">Transmembrane helix</keyword>
<dbReference type="Gene3D" id="3.40.50.2300">
    <property type="match status" value="1"/>
</dbReference>
<keyword evidence="2" id="KW-0472">Membrane</keyword>
<proteinExistence type="inferred from homology"/>
<evidence type="ECO:0000259" key="3">
    <source>
        <dbReference type="Pfam" id="PF02397"/>
    </source>
</evidence>
<dbReference type="CDD" id="cd00156">
    <property type="entry name" value="REC"/>
    <property type="match status" value="1"/>
</dbReference>
<accession>A0A5D0I9Q1</accession>
<dbReference type="OrthoDB" id="9808602at2"/>
<dbReference type="RefSeq" id="WP_148541523.1">
    <property type="nucleotide sequence ID" value="NZ_VSDQ01000577.1"/>
</dbReference>
<dbReference type="PANTHER" id="PTHR30576:SF0">
    <property type="entry name" value="UNDECAPRENYL-PHOSPHATE N-ACETYLGALACTOSAMINYL 1-PHOSPHATE TRANSFERASE-RELATED"/>
    <property type="match status" value="1"/>
</dbReference>
<feature type="domain" description="Bacterial sugar transferase" evidence="3">
    <location>
        <begin position="270"/>
        <end position="396"/>
    </location>
</feature>
<feature type="transmembrane region" description="Helical" evidence="2">
    <location>
        <begin position="151"/>
        <end position="172"/>
    </location>
</feature>
<reference evidence="4 5" key="1">
    <citation type="submission" date="2019-08" db="EMBL/GenBank/DDBJ databases">
        <title>Seonamhaeicola sediminis sp. nov., isolated from marine sediment.</title>
        <authorList>
            <person name="Cao W.R."/>
        </authorList>
    </citation>
    <scope>NUCLEOTIDE SEQUENCE [LARGE SCALE GENOMIC DNA]</scope>
    <source>
        <strain evidence="4 5">B011</strain>
    </source>
</reference>
<organism evidence="4 5">
    <name type="scientific">Seonamhaeicola marinus</name>
    <dbReference type="NCBI Taxonomy" id="1912246"/>
    <lineage>
        <taxon>Bacteria</taxon>
        <taxon>Pseudomonadati</taxon>
        <taxon>Bacteroidota</taxon>
        <taxon>Flavobacteriia</taxon>
        <taxon>Flavobacteriales</taxon>
        <taxon>Flavobacteriaceae</taxon>
    </lineage>
</organism>